<evidence type="ECO:0000259" key="7">
    <source>
        <dbReference type="Pfam" id="PF02656"/>
    </source>
</evidence>
<reference evidence="8 9" key="1">
    <citation type="submission" date="2019-08" db="EMBL/GenBank/DDBJ databases">
        <title>Genone of Arthrobacter echini P9.</title>
        <authorList>
            <person name="Bowman J.P."/>
        </authorList>
    </citation>
    <scope>NUCLEOTIDE SEQUENCE [LARGE SCALE GENOMIC DNA]</scope>
    <source>
        <strain evidence="8 9">P9</strain>
    </source>
</reference>
<evidence type="ECO:0000256" key="4">
    <source>
        <dbReference type="ARBA" id="ARBA00023136"/>
    </source>
</evidence>
<evidence type="ECO:0000313" key="9">
    <source>
        <dbReference type="Proteomes" id="UP000323410"/>
    </source>
</evidence>
<organism evidence="8 9">
    <name type="scientific">Arthrobacter echini</name>
    <dbReference type="NCBI Taxonomy" id="1529066"/>
    <lineage>
        <taxon>Bacteria</taxon>
        <taxon>Bacillati</taxon>
        <taxon>Actinomycetota</taxon>
        <taxon>Actinomycetes</taxon>
        <taxon>Micrococcales</taxon>
        <taxon>Micrococcaceae</taxon>
        <taxon>Arthrobacter</taxon>
    </lineage>
</organism>
<dbReference type="InterPro" id="IPR003807">
    <property type="entry name" value="DUF202"/>
</dbReference>
<keyword evidence="3 6" id="KW-1133">Transmembrane helix</keyword>
<name>A0A5D0XQR3_9MICC</name>
<dbReference type="GO" id="GO:0012505">
    <property type="term" value="C:endomembrane system"/>
    <property type="evidence" value="ECO:0007669"/>
    <property type="project" value="UniProtKB-SubCell"/>
</dbReference>
<protein>
    <submittedName>
        <fullName evidence="8">DUF202 domain-containing protein</fullName>
    </submittedName>
</protein>
<evidence type="ECO:0000256" key="5">
    <source>
        <dbReference type="SAM" id="MobiDB-lite"/>
    </source>
</evidence>
<dbReference type="Pfam" id="PF02656">
    <property type="entry name" value="DUF202"/>
    <property type="match status" value="1"/>
</dbReference>
<evidence type="ECO:0000256" key="1">
    <source>
        <dbReference type="ARBA" id="ARBA00004127"/>
    </source>
</evidence>
<dbReference type="EMBL" id="VSLD01000005">
    <property type="protein sequence ID" value="TYC98416.1"/>
    <property type="molecule type" value="Genomic_DNA"/>
</dbReference>
<feature type="compositionally biased region" description="Basic and acidic residues" evidence="5">
    <location>
        <begin position="1"/>
        <end position="12"/>
    </location>
</feature>
<comment type="caution">
    <text evidence="8">The sequence shown here is derived from an EMBL/GenBank/DDBJ whole genome shotgun (WGS) entry which is preliminary data.</text>
</comment>
<sequence>MSARVGAREPGSDRPLPGGPADPGLQPERTSLAWNRTLLALVLSGVLMLRWVPAHGWFPLVISGLTACIALGIATGQARRYRRGVRGMSVGHVGADVVAVAWMVGAVALVSVLALVIVVALPLH</sequence>
<feature type="region of interest" description="Disordered" evidence="5">
    <location>
        <begin position="1"/>
        <end position="27"/>
    </location>
</feature>
<dbReference type="RefSeq" id="WP_148601313.1">
    <property type="nucleotide sequence ID" value="NZ_VSLD01000005.1"/>
</dbReference>
<dbReference type="Proteomes" id="UP000323410">
    <property type="component" value="Unassembled WGS sequence"/>
</dbReference>
<feature type="transmembrane region" description="Helical" evidence="6">
    <location>
        <begin position="97"/>
        <end position="121"/>
    </location>
</feature>
<comment type="subcellular location">
    <subcellularLocation>
        <location evidence="1">Endomembrane system</location>
        <topology evidence="1">Multi-pass membrane protein</topology>
    </subcellularLocation>
</comment>
<gene>
    <name evidence="8" type="ORF">FQ377_11000</name>
</gene>
<feature type="transmembrane region" description="Helical" evidence="6">
    <location>
        <begin position="57"/>
        <end position="76"/>
    </location>
</feature>
<evidence type="ECO:0000313" key="8">
    <source>
        <dbReference type="EMBL" id="TYC98416.1"/>
    </source>
</evidence>
<evidence type="ECO:0000256" key="6">
    <source>
        <dbReference type="SAM" id="Phobius"/>
    </source>
</evidence>
<keyword evidence="9" id="KW-1185">Reference proteome</keyword>
<accession>A0A5D0XQR3</accession>
<dbReference type="OrthoDB" id="3701077at2"/>
<keyword evidence="4 6" id="KW-0472">Membrane</keyword>
<feature type="transmembrane region" description="Helical" evidence="6">
    <location>
        <begin position="33"/>
        <end position="51"/>
    </location>
</feature>
<evidence type="ECO:0000256" key="2">
    <source>
        <dbReference type="ARBA" id="ARBA00022692"/>
    </source>
</evidence>
<feature type="domain" description="DUF202" evidence="7">
    <location>
        <begin position="22"/>
        <end position="86"/>
    </location>
</feature>
<keyword evidence="2 6" id="KW-0812">Transmembrane</keyword>
<evidence type="ECO:0000256" key="3">
    <source>
        <dbReference type="ARBA" id="ARBA00022989"/>
    </source>
</evidence>
<dbReference type="AlphaFoldDB" id="A0A5D0XQR3"/>
<proteinExistence type="predicted"/>